<dbReference type="OrthoDB" id="280334at2"/>
<proteinExistence type="inferred from homology"/>
<comment type="function">
    <text evidence="3">Required for flagellar hook formation. May act as a scaffolding protein.</text>
</comment>
<keyword evidence="4" id="KW-0969">Cilium</keyword>
<evidence type="ECO:0000313" key="4">
    <source>
        <dbReference type="EMBL" id="EPR13080.1"/>
    </source>
</evidence>
<dbReference type="EMBL" id="ATAY01000020">
    <property type="protein sequence ID" value="EPR13080.1"/>
    <property type="molecule type" value="Genomic_DNA"/>
</dbReference>
<evidence type="ECO:0000256" key="2">
    <source>
        <dbReference type="ARBA" id="ARBA00022795"/>
    </source>
</evidence>
<comment type="caution">
    <text evidence="4">The sequence shown here is derived from an EMBL/GenBank/DDBJ whole genome shotgun (WGS) entry which is preliminary data.</text>
</comment>
<evidence type="ECO:0000313" key="5">
    <source>
        <dbReference type="Proteomes" id="UP000016860"/>
    </source>
</evidence>
<dbReference type="Pfam" id="PF03963">
    <property type="entry name" value="FlgD"/>
    <property type="match status" value="1"/>
</dbReference>
<keyword evidence="4" id="KW-0966">Cell projection</keyword>
<dbReference type="InterPro" id="IPR005648">
    <property type="entry name" value="FlgD"/>
</dbReference>
<organism evidence="4 5">
    <name type="scientific">Ruminiclostridium papyrosolvens C7</name>
    <dbReference type="NCBI Taxonomy" id="1330534"/>
    <lineage>
        <taxon>Bacteria</taxon>
        <taxon>Bacillati</taxon>
        <taxon>Bacillota</taxon>
        <taxon>Clostridia</taxon>
        <taxon>Eubacteriales</taxon>
        <taxon>Oscillospiraceae</taxon>
        <taxon>Ruminiclostridium</taxon>
    </lineage>
</organism>
<evidence type="ECO:0000256" key="3">
    <source>
        <dbReference type="RuleBase" id="RU362076"/>
    </source>
</evidence>
<reference evidence="4 5" key="1">
    <citation type="journal article" date="2013" name="Genome Announc.">
        <title>Draft Genome Sequence of the Cellulolytic Bacterium Clostridium papyrosolvens C7 (ATCC 700395).</title>
        <authorList>
            <person name="Zepeda V."/>
            <person name="Dassa B."/>
            <person name="Borovok I."/>
            <person name="Lamed R."/>
            <person name="Bayer E.A."/>
            <person name="Cate J.H."/>
        </authorList>
    </citation>
    <scope>NUCLEOTIDE SEQUENCE [LARGE SCALE GENOMIC DNA]</scope>
    <source>
        <strain evidence="4 5">C7</strain>
    </source>
</reference>
<keyword evidence="4" id="KW-0282">Flagellum</keyword>
<dbReference type="GO" id="GO:0044781">
    <property type="term" value="P:bacterial-type flagellum organization"/>
    <property type="evidence" value="ECO:0007669"/>
    <property type="project" value="UniProtKB-UniRule"/>
</dbReference>
<dbReference type="Proteomes" id="UP000016860">
    <property type="component" value="Unassembled WGS sequence"/>
</dbReference>
<protein>
    <recommendedName>
        <fullName evidence="3">Basal-body rod modification protein FlgD</fullName>
    </recommendedName>
</protein>
<dbReference type="PATRIC" id="fig|1330534.3.peg.802"/>
<comment type="similarity">
    <text evidence="1 3">Belongs to the FlgD family.</text>
</comment>
<dbReference type="STRING" id="1330534.L323_04015"/>
<keyword evidence="2 3" id="KW-1005">Bacterial flagellum biogenesis</keyword>
<dbReference type="AlphaFoldDB" id="U4R4V9"/>
<name>U4R4V9_9FIRM</name>
<gene>
    <name evidence="4" type="ORF">L323_04015</name>
</gene>
<evidence type="ECO:0000256" key="1">
    <source>
        <dbReference type="ARBA" id="ARBA00010577"/>
    </source>
</evidence>
<sequence length="286" mass="30969">MAQTSGVNNSLTIDQIIESTKSKQDAAARKTGGELGKNDFLNLLVTQLRYQDPLQPVDDKEFIAQMAQFSSLEQMQNMNGSMTKSQAFTLIGKVISATTTDDKTLEVNSVQGTVSSVKMKDGKTFVVVNNKDIDVDSIAQVDDALYNSYANLADYSNLLGYKVKGAVYDSSNGNVIYLSGNVKQIQRGANEDYAVMDGVNVEIAEATGSTAVDPNYLKNYLEQKVNGTTEADKQVKVTIKDSTTGAKVPVTATLKSYSIDENTGKVTAVLDNMYISVYSVSNIQKP</sequence>
<dbReference type="RefSeq" id="WP_020814412.1">
    <property type="nucleotide sequence ID" value="NZ_ATAY01000020.1"/>
</dbReference>
<accession>U4R4V9</accession>